<keyword evidence="2" id="KW-0328">Glycosyltransferase</keyword>
<comment type="similarity">
    <text evidence="1">Belongs to the glycosyltransferase 2 family.</text>
</comment>
<evidence type="ECO:0000256" key="1">
    <source>
        <dbReference type="ARBA" id="ARBA00006739"/>
    </source>
</evidence>
<gene>
    <name evidence="6" type="ORF">DesfrDRAFT_3972</name>
</gene>
<dbReference type="InterPro" id="IPR029044">
    <property type="entry name" value="Nucleotide-diphossugar_trans"/>
</dbReference>
<evidence type="ECO:0000313" key="6">
    <source>
        <dbReference type="EMBL" id="EFL49291.1"/>
    </source>
</evidence>
<evidence type="ECO:0000256" key="3">
    <source>
        <dbReference type="ARBA" id="ARBA00022679"/>
    </source>
</evidence>
<keyword evidence="3 6" id="KW-0808">Transferase</keyword>
<reference evidence="6 7" key="1">
    <citation type="submission" date="2010-08" db="EMBL/GenBank/DDBJ databases">
        <title>The draft genome of Desulfovibrio fructosovorans JJ.</title>
        <authorList>
            <consortium name="US DOE Joint Genome Institute (JGI-PGF)"/>
            <person name="Lucas S."/>
            <person name="Copeland A."/>
            <person name="Lapidus A."/>
            <person name="Cheng J.-F."/>
            <person name="Bruce D."/>
            <person name="Goodwin L."/>
            <person name="Pitluck S."/>
            <person name="Land M.L."/>
            <person name="Hauser L."/>
            <person name="Chang Y.-J."/>
            <person name="Jeffries C."/>
            <person name="Wall J.D."/>
            <person name="Stahl D.A."/>
            <person name="Arkin A.P."/>
            <person name="Dehal P."/>
            <person name="Stolyar S.M."/>
            <person name="Hazen T.C."/>
            <person name="Woyke T.J."/>
        </authorList>
    </citation>
    <scope>NUCLEOTIDE SEQUENCE [LARGE SCALE GENOMIC DNA]</scope>
    <source>
        <strain evidence="6 7">JJ</strain>
    </source>
</reference>
<dbReference type="Pfam" id="PF00535">
    <property type="entry name" value="Glycos_transf_2"/>
    <property type="match status" value="1"/>
</dbReference>
<organism evidence="6 7">
    <name type="scientific">Solidesulfovibrio fructosivorans JJ]</name>
    <dbReference type="NCBI Taxonomy" id="596151"/>
    <lineage>
        <taxon>Bacteria</taxon>
        <taxon>Pseudomonadati</taxon>
        <taxon>Thermodesulfobacteriota</taxon>
        <taxon>Desulfovibrionia</taxon>
        <taxon>Desulfovibrionales</taxon>
        <taxon>Desulfovibrionaceae</taxon>
        <taxon>Solidesulfovibrio</taxon>
    </lineage>
</organism>
<evidence type="ECO:0000256" key="2">
    <source>
        <dbReference type="ARBA" id="ARBA00022676"/>
    </source>
</evidence>
<dbReference type="eggNOG" id="COG1216">
    <property type="taxonomic scope" value="Bacteria"/>
</dbReference>
<feature type="repeat" description="TPR" evidence="4">
    <location>
        <begin position="207"/>
        <end position="240"/>
    </location>
</feature>
<dbReference type="OrthoDB" id="5443808at2"/>
<dbReference type="PANTHER" id="PTHR43179:SF12">
    <property type="entry name" value="GALACTOFURANOSYLTRANSFERASE GLFT2"/>
    <property type="match status" value="1"/>
</dbReference>
<protein>
    <submittedName>
        <fullName evidence="6">Glycosyl transferase family 2</fullName>
    </submittedName>
</protein>
<dbReference type="GO" id="GO:0016757">
    <property type="term" value="F:glycosyltransferase activity"/>
    <property type="evidence" value="ECO:0007669"/>
    <property type="project" value="UniProtKB-KW"/>
</dbReference>
<dbReference type="AlphaFoldDB" id="E1K272"/>
<evidence type="ECO:0000259" key="5">
    <source>
        <dbReference type="Pfam" id="PF00535"/>
    </source>
</evidence>
<dbReference type="InterPro" id="IPR001173">
    <property type="entry name" value="Glyco_trans_2-like"/>
</dbReference>
<dbReference type="RefSeq" id="WP_005996897.1">
    <property type="nucleotide sequence ID" value="NZ_AECZ01000051.1"/>
</dbReference>
<dbReference type="STRING" id="596151.DesfrDRAFT_3972"/>
<dbReference type="PROSITE" id="PS50005">
    <property type="entry name" value="TPR"/>
    <property type="match status" value="1"/>
</dbReference>
<dbReference type="Gene3D" id="3.90.550.10">
    <property type="entry name" value="Spore Coat Polysaccharide Biosynthesis Protein SpsA, Chain A"/>
    <property type="match status" value="1"/>
</dbReference>
<feature type="domain" description="Glycosyltransferase 2-like" evidence="5">
    <location>
        <begin position="270"/>
        <end position="407"/>
    </location>
</feature>
<comment type="caution">
    <text evidence="6">The sequence shown here is derived from an EMBL/GenBank/DDBJ whole genome shotgun (WGS) entry which is preliminary data.</text>
</comment>
<name>E1K272_SOLFR</name>
<accession>E1K272</accession>
<dbReference type="InterPro" id="IPR019734">
    <property type="entry name" value="TPR_rpt"/>
</dbReference>
<keyword evidence="4" id="KW-0802">TPR repeat</keyword>
<dbReference type="CDD" id="cd00761">
    <property type="entry name" value="Glyco_tranf_GTA_type"/>
    <property type="match status" value="1"/>
</dbReference>
<keyword evidence="7" id="KW-1185">Reference proteome</keyword>
<evidence type="ECO:0000256" key="4">
    <source>
        <dbReference type="PROSITE-ProRule" id="PRU00339"/>
    </source>
</evidence>
<dbReference type="SUPFAM" id="SSF53448">
    <property type="entry name" value="Nucleotide-diphospho-sugar transferases"/>
    <property type="match status" value="1"/>
</dbReference>
<sequence length="537" mass="60263">MALGDTEKLVGIGGELAVLNLEQACRYYKNYLDTFQVDVPMAVSFINRLLAESQKDLSDEARQLLEEAIRSAVQLEHFDPNILGIGITSGLTPGAEALQKVLEGTHVEPELYNQIRRASFKFQGREIRSICTNVLARHPMAVQYANMLLHMDFFDGQPPCKALAGFRCPKVLLPLWQKKLFNHYAGLGNDAAALPLWEQVKGQADDPFTLSRAAEMLRRAGDIDGAMALYERAFALDPLQRPYALRLDALRQPFQPDHGLVHTKRVCIYLYSFNKAKILGETLESLSHCAIGPARIKVLLNGCTDDSLAVAQKARDLFPDNEVEIITLPVNIGAPAARNWLLAQPTTRESDYVAFLDDDVYLQPDWLAHMLTVAESDPRIGNVGCKVVFPGKYRLLQYLYRHVSLTHEDAIRVSLPTPYQQYDIGLYDVIRETRVVMGCQHLLRVASLDDAPAFDIRYSPSQIDDTDHDLQLCMAGWKVFYCGTVTCVHRQESGTSIRSKLNLASQGSIMGNDIKFHYKWYEHKDALAALDSLNLHS</sequence>
<proteinExistence type="inferred from homology"/>
<dbReference type="PANTHER" id="PTHR43179">
    <property type="entry name" value="RHAMNOSYLTRANSFERASE WBBL"/>
    <property type="match status" value="1"/>
</dbReference>
<dbReference type="eggNOG" id="COG0457">
    <property type="taxonomic scope" value="Bacteria"/>
</dbReference>
<dbReference type="Proteomes" id="UP000006250">
    <property type="component" value="Unassembled WGS sequence"/>
</dbReference>
<dbReference type="EMBL" id="AECZ01000051">
    <property type="protein sequence ID" value="EFL49291.1"/>
    <property type="molecule type" value="Genomic_DNA"/>
</dbReference>
<evidence type="ECO:0000313" key="7">
    <source>
        <dbReference type="Proteomes" id="UP000006250"/>
    </source>
</evidence>